<gene>
    <name evidence="1" type="ordered locus">Arcpr_1131</name>
</gene>
<sequence>MAKLKKQILDEIDLELLSMLYYLGKATATDLEKEAKVTGAIDLTKAGISKRLKWLTEKGYLAKPIDDISTGKLKRIYKAPSKEKLKSAHLEWYKAEIYNPMIDEFLTEEQAEQARKEEPPEKAFKDDRITTLSLKSAEELKKLRKGVSLKEAVKILEGYSELFSYEMAGLVTVENGIVKLTDEGYKAILKEWIPEIREKLKELKEFDIAEYKKLLSEFCKDLS</sequence>
<proteinExistence type="predicted"/>
<organism evidence="1 2">
    <name type="scientific">Archaeoglobus profundus (strain DSM 5631 / JCM 9629 / NBRC 100127 / Av18)</name>
    <dbReference type="NCBI Taxonomy" id="572546"/>
    <lineage>
        <taxon>Archaea</taxon>
        <taxon>Methanobacteriati</taxon>
        <taxon>Methanobacteriota</taxon>
        <taxon>Archaeoglobi</taxon>
        <taxon>Archaeoglobales</taxon>
        <taxon>Archaeoglobaceae</taxon>
        <taxon>Archaeoglobus</taxon>
    </lineage>
</organism>
<reference evidence="1 2" key="1">
    <citation type="journal article" date="2010" name="Stand. Genomic Sci.">
        <title>Complete genome sequence of Archaeoglobus profundus type strain (AV18).</title>
        <authorList>
            <person name="von Jan M."/>
            <person name="Lapidus A."/>
            <person name="Del Rio T.G."/>
            <person name="Copeland A."/>
            <person name="Tice H."/>
            <person name="Cheng J.F."/>
            <person name="Lucas S."/>
            <person name="Chen F."/>
            <person name="Nolan M."/>
            <person name="Goodwin L."/>
            <person name="Han C."/>
            <person name="Pitluck S."/>
            <person name="Liolios K."/>
            <person name="Ivanova N."/>
            <person name="Mavromatis K."/>
            <person name="Ovchinnikova G."/>
            <person name="Chertkov O."/>
            <person name="Pati A."/>
            <person name="Chen A."/>
            <person name="Palaniappan K."/>
            <person name="Land M."/>
            <person name="Hauser L."/>
            <person name="Chang Y.J."/>
            <person name="Jeffries C.D."/>
            <person name="Saunders E."/>
            <person name="Brettin T."/>
            <person name="Detter J.C."/>
            <person name="Chain P."/>
            <person name="Eichinger K."/>
            <person name="Huber H."/>
            <person name="Spring S."/>
            <person name="Rohde M."/>
            <person name="Goker M."/>
            <person name="Wirth R."/>
            <person name="Woyke T."/>
            <person name="Bristow J."/>
            <person name="Eisen J.A."/>
            <person name="Markowitz V."/>
            <person name="Hugenholtz P."/>
            <person name="Kyrpides N.C."/>
            <person name="Klenk H.P."/>
        </authorList>
    </citation>
    <scope>NUCLEOTIDE SEQUENCE [LARGE SCALE GENOMIC DNA]</scope>
    <source>
        <strain evidence="2">DSM 5631 / JCM 9629 / NBRC 100127 / Av18</strain>
    </source>
</reference>
<name>D2RDJ5_ARCPA</name>
<keyword evidence="2" id="KW-1185">Reference proteome</keyword>
<dbReference type="STRING" id="572546.Arcpr_1131"/>
<dbReference type="PaxDb" id="572546-Arcpr_1131"/>
<dbReference type="KEGG" id="apo:Arcpr_1131"/>
<evidence type="ECO:0000313" key="1">
    <source>
        <dbReference type="EMBL" id="ADB58189.1"/>
    </source>
</evidence>
<dbReference type="AlphaFoldDB" id="D2RDJ5"/>
<evidence type="ECO:0000313" key="2">
    <source>
        <dbReference type="Proteomes" id="UP000001901"/>
    </source>
</evidence>
<dbReference type="InterPro" id="IPR036390">
    <property type="entry name" value="WH_DNA-bd_sf"/>
</dbReference>
<dbReference type="SUPFAM" id="SSF46785">
    <property type="entry name" value="Winged helix' DNA-binding domain"/>
    <property type="match status" value="1"/>
</dbReference>
<dbReference type="RefSeq" id="WP_012940525.1">
    <property type="nucleotide sequence ID" value="NC_013741.1"/>
</dbReference>
<dbReference type="GeneID" id="8739811"/>
<dbReference type="HOGENOM" id="CLU_1237870_0_0_2"/>
<dbReference type="EMBL" id="CP001857">
    <property type="protein sequence ID" value="ADB58189.1"/>
    <property type="molecule type" value="Genomic_DNA"/>
</dbReference>
<dbReference type="Proteomes" id="UP000001901">
    <property type="component" value="Chromosome"/>
</dbReference>
<accession>D2RDJ5</accession>
<protein>
    <submittedName>
        <fullName evidence="1">Uncharacterized protein</fullName>
    </submittedName>
</protein>